<organism evidence="10 11">
    <name type="scientific">Candidatus Fimadaptatus faecigallinarum</name>
    <dbReference type="NCBI Taxonomy" id="2840814"/>
    <lineage>
        <taxon>Bacteria</taxon>
        <taxon>Bacillati</taxon>
        <taxon>Bacillota</taxon>
        <taxon>Clostridia</taxon>
        <taxon>Eubacteriales</taxon>
        <taxon>Candidatus Fimadaptatus</taxon>
    </lineage>
</organism>
<feature type="transmembrane region" description="Helical" evidence="7">
    <location>
        <begin position="131"/>
        <end position="151"/>
    </location>
</feature>
<feature type="domain" description="Cation efflux protein transmembrane" evidence="8">
    <location>
        <begin position="30"/>
        <end position="222"/>
    </location>
</feature>
<evidence type="ECO:0000313" key="11">
    <source>
        <dbReference type="Proteomes" id="UP000824123"/>
    </source>
</evidence>
<evidence type="ECO:0000256" key="6">
    <source>
        <dbReference type="ARBA" id="ARBA00023136"/>
    </source>
</evidence>
<dbReference type="Pfam" id="PF01545">
    <property type="entry name" value="Cation_efflux"/>
    <property type="match status" value="1"/>
</dbReference>
<dbReference type="InterPro" id="IPR027470">
    <property type="entry name" value="Cation_efflux_CTD"/>
</dbReference>
<protein>
    <submittedName>
        <fullName evidence="10">Cation transporter</fullName>
    </submittedName>
</protein>
<dbReference type="GO" id="GO:0016020">
    <property type="term" value="C:membrane"/>
    <property type="evidence" value="ECO:0007669"/>
    <property type="project" value="UniProtKB-SubCell"/>
</dbReference>
<proteinExistence type="inferred from homology"/>
<dbReference type="Gene3D" id="3.30.70.1350">
    <property type="entry name" value="Cation efflux protein, cytoplasmic domain"/>
    <property type="match status" value="1"/>
</dbReference>
<gene>
    <name evidence="10" type="ORF">IAC59_05115</name>
</gene>
<evidence type="ECO:0000256" key="4">
    <source>
        <dbReference type="ARBA" id="ARBA00022692"/>
    </source>
</evidence>
<dbReference type="Proteomes" id="UP000824123">
    <property type="component" value="Unassembled WGS sequence"/>
</dbReference>
<evidence type="ECO:0000256" key="3">
    <source>
        <dbReference type="ARBA" id="ARBA00022448"/>
    </source>
</evidence>
<dbReference type="Pfam" id="PF16916">
    <property type="entry name" value="ZT_dimer"/>
    <property type="match status" value="1"/>
</dbReference>
<dbReference type="InterPro" id="IPR050291">
    <property type="entry name" value="CDF_Transporter"/>
</dbReference>
<dbReference type="AlphaFoldDB" id="A0A9D1LR80"/>
<keyword evidence="4 7" id="KW-0812">Transmembrane</keyword>
<keyword evidence="3" id="KW-0813">Transport</keyword>
<feature type="transmembrane region" description="Helical" evidence="7">
    <location>
        <begin position="94"/>
        <end position="111"/>
    </location>
</feature>
<dbReference type="InterPro" id="IPR027469">
    <property type="entry name" value="Cation_efflux_TMD_sf"/>
</dbReference>
<name>A0A9D1LR80_9FIRM</name>
<reference evidence="10" key="1">
    <citation type="submission" date="2020-10" db="EMBL/GenBank/DDBJ databases">
        <authorList>
            <person name="Gilroy R."/>
        </authorList>
    </citation>
    <scope>NUCLEOTIDE SEQUENCE</scope>
    <source>
        <strain evidence="10">ChiSxjej2B14-8506</strain>
    </source>
</reference>
<comment type="similarity">
    <text evidence="2">Belongs to the cation diffusion facilitator (CDF) transporter (TC 2.A.4) family.</text>
</comment>
<comment type="caution">
    <text evidence="10">The sequence shown here is derived from an EMBL/GenBank/DDBJ whole genome shotgun (WGS) entry which is preliminary data.</text>
</comment>
<comment type="subcellular location">
    <subcellularLocation>
        <location evidence="1">Membrane</location>
        <topology evidence="1">Multi-pass membrane protein</topology>
    </subcellularLocation>
</comment>
<dbReference type="PANTHER" id="PTHR43840">
    <property type="entry name" value="MITOCHONDRIAL METAL TRANSPORTER 1-RELATED"/>
    <property type="match status" value="1"/>
</dbReference>
<feature type="domain" description="Cation efflux protein cytoplasmic" evidence="9">
    <location>
        <begin position="227"/>
        <end position="302"/>
    </location>
</feature>
<dbReference type="Gene3D" id="1.20.1510.10">
    <property type="entry name" value="Cation efflux protein transmembrane domain"/>
    <property type="match status" value="1"/>
</dbReference>
<evidence type="ECO:0000256" key="5">
    <source>
        <dbReference type="ARBA" id="ARBA00022989"/>
    </source>
</evidence>
<dbReference type="SUPFAM" id="SSF160240">
    <property type="entry name" value="Cation efflux protein cytoplasmic domain-like"/>
    <property type="match status" value="1"/>
</dbReference>
<reference evidence="10" key="2">
    <citation type="journal article" date="2021" name="PeerJ">
        <title>Extensive microbial diversity within the chicken gut microbiome revealed by metagenomics and culture.</title>
        <authorList>
            <person name="Gilroy R."/>
            <person name="Ravi A."/>
            <person name="Getino M."/>
            <person name="Pursley I."/>
            <person name="Horton D.L."/>
            <person name="Alikhan N.F."/>
            <person name="Baker D."/>
            <person name="Gharbi K."/>
            <person name="Hall N."/>
            <person name="Watson M."/>
            <person name="Adriaenssens E.M."/>
            <person name="Foster-Nyarko E."/>
            <person name="Jarju S."/>
            <person name="Secka A."/>
            <person name="Antonio M."/>
            <person name="Oren A."/>
            <person name="Chaudhuri R.R."/>
            <person name="La Ragione R."/>
            <person name="Hildebrand F."/>
            <person name="Pallen M.J."/>
        </authorList>
    </citation>
    <scope>NUCLEOTIDE SEQUENCE</scope>
    <source>
        <strain evidence="10">ChiSxjej2B14-8506</strain>
    </source>
</reference>
<dbReference type="InterPro" id="IPR002524">
    <property type="entry name" value="Cation_efflux"/>
</dbReference>
<accession>A0A9D1LR80</accession>
<evidence type="ECO:0000256" key="2">
    <source>
        <dbReference type="ARBA" id="ARBA00008114"/>
    </source>
</evidence>
<dbReference type="SUPFAM" id="SSF161111">
    <property type="entry name" value="Cation efflux protein transmembrane domain-like"/>
    <property type="match status" value="1"/>
</dbReference>
<dbReference type="GO" id="GO:0008324">
    <property type="term" value="F:monoatomic cation transmembrane transporter activity"/>
    <property type="evidence" value="ECO:0007669"/>
    <property type="project" value="InterPro"/>
</dbReference>
<dbReference type="InterPro" id="IPR036837">
    <property type="entry name" value="Cation_efflux_CTD_sf"/>
</dbReference>
<dbReference type="InterPro" id="IPR058533">
    <property type="entry name" value="Cation_efflux_TM"/>
</dbReference>
<evidence type="ECO:0000259" key="9">
    <source>
        <dbReference type="Pfam" id="PF16916"/>
    </source>
</evidence>
<dbReference type="PANTHER" id="PTHR43840:SF15">
    <property type="entry name" value="MITOCHONDRIAL METAL TRANSPORTER 1-RELATED"/>
    <property type="match status" value="1"/>
</dbReference>
<evidence type="ECO:0000256" key="7">
    <source>
        <dbReference type="SAM" id="Phobius"/>
    </source>
</evidence>
<sequence length="392" mass="42848">MESICRKLIRGWDNPADPVTRERGGNAASVVGILINLLLFAGKFTAGVLSGSIALQADALNNLSDAGSSVISLLSFKLASRPADRGHPFGHARYEYLASMAVAILILLLGYELARSSIDKIISPDPVSFSALNVGVLIGAIAFKLWLYLFYRRVGRHIGSPVLEAASMDSISDVLASTAVLLSTIISPLINFQLDGYMGVAVAAFIVFTAIKIINEALNDLLGAPASPEVVQRIVDVVHEYPGVLGIHDLIVHDYGPGRCFASLHVEVSAAADIMESHDMIDNIERRIKRELDIEAVIHMDPIVTDDPRVNELREFAANALHEIDPRLTLHDFRVVIGNTHTNCIFDVLSPYDCALSDAQITEQLEQRFNQHDPNLYVVPTIDRSFVNYNAK</sequence>
<evidence type="ECO:0000259" key="8">
    <source>
        <dbReference type="Pfam" id="PF01545"/>
    </source>
</evidence>
<evidence type="ECO:0000313" key="10">
    <source>
        <dbReference type="EMBL" id="HIU46619.1"/>
    </source>
</evidence>
<dbReference type="NCBIfam" id="TIGR01297">
    <property type="entry name" value="CDF"/>
    <property type="match status" value="1"/>
</dbReference>
<keyword evidence="5 7" id="KW-1133">Transmembrane helix</keyword>
<dbReference type="EMBL" id="DVNK01000034">
    <property type="protein sequence ID" value="HIU46619.1"/>
    <property type="molecule type" value="Genomic_DNA"/>
</dbReference>
<keyword evidence="6 7" id="KW-0472">Membrane</keyword>
<dbReference type="FunFam" id="1.20.1510.10:FF:000006">
    <property type="entry name" value="Divalent cation efflux transporter"/>
    <property type="match status" value="1"/>
</dbReference>
<evidence type="ECO:0000256" key="1">
    <source>
        <dbReference type="ARBA" id="ARBA00004141"/>
    </source>
</evidence>